<gene>
    <name evidence="1" type="ordered locus">SNE_A19520</name>
</gene>
<protein>
    <submittedName>
        <fullName evidence="1">Uncharacterized protein</fullName>
    </submittedName>
</protein>
<evidence type="ECO:0000313" key="1">
    <source>
        <dbReference type="EMBL" id="CCB89829.1"/>
    </source>
</evidence>
<sequence>MVARDEGCEKLFVTQQGITHTIQNNEDEESKKRFKISFWSVNDLFDKGIVTPHEGEATFNTKWIDQEKVRDFYKKNQEILDSVVKINLPKEQYI</sequence>
<organism evidence="1 2">
    <name type="scientific">Simkania negevensis (strain ATCC VR-1471 / DSM 27360 / Z)</name>
    <dbReference type="NCBI Taxonomy" id="331113"/>
    <lineage>
        <taxon>Bacteria</taxon>
        <taxon>Pseudomonadati</taxon>
        <taxon>Chlamydiota</taxon>
        <taxon>Chlamydiia</taxon>
        <taxon>Parachlamydiales</taxon>
        <taxon>Simkaniaceae</taxon>
        <taxon>Simkania</taxon>
    </lineage>
</organism>
<dbReference type="KEGG" id="sng:SNE_A19520"/>
<name>F8L3H1_SIMNZ</name>
<evidence type="ECO:0000313" key="2">
    <source>
        <dbReference type="Proteomes" id="UP000000496"/>
    </source>
</evidence>
<keyword evidence="2" id="KW-1185">Reference proteome</keyword>
<proteinExistence type="predicted"/>
<accession>F8L3H1</accession>
<dbReference type="AlphaFoldDB" id="F8L3H1"/>
<dbReference type="RefSeq" id="WP_013944295.1">
    <property type="nucleotide sequence ID" value="NC_015713.1"/>
</dbReference>
<dbReference type="HOGENOM" id="CLU_2384552_0_0_0"/>
<reference evidence="1 2" key="2">
    <citation type="journal article" date="2011" name="Mol. Biol. Evol.">
        <title>Unity in variety--the pan-genome of the Chlamydiae.</title>
        <authorList>
            <person name="Collingro A."/>
            <person name="Tischler P."/>
            <person name="Weinmaier T."/>
            <person name="Penz T."/>
            <person name="Heinz E."/>
            <person name="Brunham R.C."/>
            <person name="Read T.D."/>
            <person name="Bavoil P.M."/>
            <person name="Sachse K."/>
            <person name="Kahane S."/>
            <person name="Friedman M.G."/>
            <person name="Rattei T."/>
            <person name="Myers G.S."/>
            <person name="Horn M."/>
        </authorList>
    </citation>
    <scope>NUCLEOTIDE SEQUENCE [LARGE SCALE GENOMIC DNA]</scope>
    <source>
        <strain evidence="2">ATCC VR-1471 / Z</strain>
    </source>
</reference>
<reference key="1">
    <citation type="journal article" date="2011" name="Mol. Biol. Evol.">
        <title>Unity in variety -- the pan-genome of the Chlamydiae.</title>
        <authorList>
            <person name="Collingro A."/>
            <person name="Tischler P."/>
            <person name="Weinmaier T."/>
            <person name="Penz T."/>
            <person name="Heinz E."/>
            <person name="Brunham R.C."/>
            <person name="Read T.D."/>
            <person name="Bavoil P.M."/>
            <person name="Sachse K."/>
            <person name="Kahane S."/>
            <person name="Friedman M.G."/>
            <person name="Rattei T."/>
            <person name="Myers G.S.A."/>
            <person name="Horn M."/>
        </authorList>
    </citation>
    <scope>NUCLEOTIDE SEQUENCE</scope>
    <source>
        <strain>Z</strain>
    </source>
</reference>
<dbReference type="Proteomes" id="UP000000496">
    <property type="component" value="Chromosome gsn.131"/>
</dbReference>
<dbReference type="EMBL" id="FR872582">
    <property type="protein sequence ID" value="CCB89829.1"/>
    <property type="molecule type" value="Genomic_DNA"/>
</dbReference>
<dbReference type="STRING" id="331113.SNE_A19520"/>